<name>A0A815WK16_ADIRI</name>
<dbReference type="AlphaFoldDB" id="A0A815WK16"/>
<dbReference type="EMBL" id="CAJNOR010005083">
    <property type="protein sequence ID" value="CAF1544246.1"/>
    <property type="molecule type" value="Genomic_DNA"/>
</dbReference>
<organism evidence="3 4">
    <name type="scientific">Adineta ricciae</name>
    <name type="common">Rotifer</name>
    <dbReference type="NCBI Taxonomy" id="249248"/>
    <lineage>
        <taxon>Eukaryota</taxon>
        <taxon>Metazoa</taxon>
        <taxon>Spiralia</taxon>
        <taxon>Gnathifera</taxon>
        <taxon>Rotifera</taxon>
        <taxon>Eurotatoria</taxon>
        <taxon>Bdelloidea</taxon>
        <taxon>Adinetida</taxon>
        <taxon>Adinetidae</taxon>
        <taxon>Adineta</taxon>
    </lineage>
</organism>
<sequence>MLFEVVIVTLAVRFVLSAGKCPGQAYSTPFNTSSPILTRQLNVFWSIYGTCEEKLDTNDNPFGDNPAWAEWDAIKFSWNNHNGYRDHAQATLSRFPINGIDGTTGNMSNGFIWSWMDSERWPDARGSHGSIASYHFDQLPRFPAAVYQYYAWTRNRTFLQTILPRVEFVMTYLLVNMNGSYGIPINRVNDGTPETSRPSTYMDQVKSGWKDTWVTMTFYTALTNMVELEKVVGNHNQMTFYQTLANNFGEIFDGAFWNESLGRYVGWVDRNGYQHDSGYVFINLEALARGLGNRTKADRIFQWLSEPADPIGIGPHNGSTDVYHNVLAARTTTENVAQPDWDGWSDPDEGRRPYGGLVESGGTMIWLTYYDIMARLRFNYTDEAFAILTRMLDRVDNDSHCLTFNYEKGRPQDDFGEDFVQIGSNFPFPESGIAVVAFLHGFVGVQAKIDGLYICPQLPSSLDFVQAQVDYDTSRLTIQIRKQNAPSIYHLTIPEQQLSVDIVPGACYNLSFDSSE</sequence>
<evidence type="ECO:0000313" key="4">
    <source>
        <dbReference type="Proteomes" id="UP000663828"/>
    </source>
</evidence>
<dbReference type="SUPFAM" id="SSF48208">
    <property type="entry name" value="Six-hairpin glycosidases"/>
    <property type="match status" value="1"/>
</dbReference>
<dbReference type="GO" id="GO:0005975">
    <property type="term" value="P:carbohydrate metabolic process"/>
    <property type="evidence" value="ECO:0007669"/>
    <property type="project" value="InterPro"/>
</dbReference>
<proteinExistence type="predicted"/>
<reference evidence="3" key="1">
    <citation type="submission" date="2021-02" db="EMBL/GenBank/DDBJ databases">
        <authorList>
            <person name="Nowell W R."/>
        </authorList>
    </citation>
    <scope>NUCLEOTIDE SEQUENCE</scope>
</reference>
<dbReference type="OrthoDB" id="9998177at2759"/>
<gene>
    <name evidence="2" type="ORF">EDS130_LOCUS44251</name>
    <name evidence="3" type="ORF">XAT740_LOCUS42405</name>
</gene>
<evidence type="ECO:0000313" key="3">
    <source>
        <dbReference type="EMBL" id="CAF1544246.1"/>
    </source>
</evidence>
<protein>
    <recommendedName>
        <fullName evidence="5">Alpha-L-rhamnosidase six-hairpin glycosidase domain-containing protein</fullName>
    </recommendedName>
</protein>
<keyword evidence="4" id="KW-1185">Reference proteome</keyword>
<dbReference type="Proteomes" id="UP000663828">
    <property type="component" value="Unassembled WGS sequence"/>
</dbReference>
<dbReference type="Proteomes" id="UP000663852">
    <property type="component" value="Unassembled WGS sequence"/>
</dbReference>
<dbReference type="EMBL" id="CAJNOJ010000827">
    <property type="protein sequence ID" value="CAF1526613.1"/>
    <property type="molecule type" value="Genomic_DNA"/>
</dbReference>
<evidence type="ECO:0000313" key="2">
    <source>
        <dbReference type="EMBL" id="CAF1526613.1"/>
    </source>
</evidence>
<comment type="caution">
    <text evidence="3">The sequence shown here is derived from an EMBL/GenBank/DDBJ whole genome shotgun (WGS) entry which is preliminary data.</text>
</comment>
<keyword evidence="1" id="KW-0732">Signal</keyword>
<evidence type="ECO:0000256" key="1">
    <source>
        <dbReference type="SAM" id="SignalP"/>
    </source>
</evidence>
<feature type="chain" id="PRO_5036412428" description="Alpha-L-rhamnosidase six-hairpin glycosidase domain-containing protein" evidence="1">
    <location>
        <begin position="18"/>
        <end position="516"/>
    </location>
</feature>
<feature type="signal peptide" evidence="1">
    <location>
        <begin position="1"/>
        <end position="17"/>
    </location>
</feature>
<dbReference type="InterPro" id="IPR012341">
    <property type="entry name" value="6hp_glycosidase-like_sf"/>
</dbReference>
<dbReference type="InterPro" id="IPR008928">
    <property type="entry name" value="6-hairpin_glycosidase_sf"/>
</dbReference>
<evidence type="ECO:0008006" key="5">
    <source>
        <dbReference type="Google" id="ProtNLM"/>
    </source>
</evidence>
<dbReference type="Gene3D" id="1.50.10.10">
    <property type="match status" value="1"/>
</dbReference>
<accession>A0A815WK16</accession>